<evidence type="ECO:0000313" key="2">
    <source>
        <dbReference type="EMBL" id="CAF2019527.1"/>
    </source>
</evidence>
<feature type="transmembrane region" description="Helical" evidence="1">
    <location>
        <begin position="12"/>
        <end position="31"/>
    </location>
</feature>
<sequence>MVQVYYILALKFLGFFRAVLQLMLLILWFVIKYLNIDTSGRHVRKRSSDRVGEAANQHEKNIWLPEATKLVLMCTYLMLAIHGFFQEAIEQRVFMNETQIFFAGKYTRFSEHQQQIQCQELSESCVWWTKRIRCYLSNNK</sequence>
<name>A0A816NCP9_BRANA</name>
<dbReference type="AlphaFoldDB" id="A0A816NCP9"/>
<dbReference type="Proteomes" id="UP001295469">
    <property type="component" value="Chromosome C07"/>
</dbReference>
<organism evidence="2">
    <name type="scientific">Brassica napus</name>
    <name type="common">Rape</name>
    <dbReference type="NCBI Taxonomy" id="3708"/>
    <lineage>
        <taxon>Eukaryota</taxon>
        <taxon>Viridiplantae</taxon>
        <taxon>Streptophyta</taxon>
        <taxon>Embryophyta</taxon>
        <taxon>Tracheophyta</taxon>
        <taxon>Spermatophyta</taxon>
        <taxon>Magnoliopsida</taxon>
        <taxon>eudicotyledons</taxon>
        <taxon>Gunneridae</taxon>
        <taxon>Pentapetalae</taxon>
        <taxon>rosids</taxon>
        <taxon>malvids</taxon>
        <taxon>Brassicales</taxon>
        <taxon>Brassicaceae</taxon>
        <taxon>Brassiceae</taxon>
        <taxon>Brassica</taxon>
    </lineage>
</organism>
<keyword evidence="1" id="KW-0472">Membrane</keyword>
<keyword evidence="1" id="KW-1133">Transmembrane helix</keyword>
<gene>
    <name evidence="2" type="ORF">DARMORV10_C07P46540.1</name>
</gene>
<reference evidence="2" key="1">
    <citation type="submission" date="2021-01" db="EMBL/GenBank/DDBJ databases">
        <authorList>
            <consortium name="Genoscope - CEA"/>
            <person name="William W."/>
        </authorList>
    </citation>
    <scope>NUCLEOTIDE SEQUENCE</scope>
</reference>
<keyword evidence="1" id="KW-0812">Transmembrane</keyword>
<accession>A0A816NCP9</accession>
<proteinExistence type="predicted"/>
<protein>
    <submittedName>
        <fullName evidence="2">(rape) hypothetical protein</fullName>
    </submittedName>
</protein>
<evidence type="ECO:0000256" key="1">
    <source>
        <dbReference type="SAM" id="Phobius"/>
    </source>
</evidence>
<dbReference type="EMBL" id="HG994371">
    <property type="protein sequence ID" value="CAF2019527.1"/>
    <property type="molecule type" value="Genomic_DNA"/>
</dbReference>